<evidence type="ECO:0000313" key="1">
    <source>
        <dbReference type="EMBL" id="KAF5926430.1"/>
    </source>
</evidence>
<keyword evidence="2" id="KW-1185">Reference proteome</keyword>
<reference evidence="1 2" key="1">
    <citation type="journal article" date="2020" name="Mol. Biol. Evol.">
        <title>Interspecific Gene Flow and the Evolution of Specialization in Black and White Rhinoceros.</title>
        <authorList>
            <person name="Moodley Y."/>
            <person name="Westbury M.V."/>
            <person name="Russo I.M."/>
            <person name="Gopalakrishnan S."/>
            <person name="Rakotoarivelo A."/>
            <person name="Olsen R.A."/>
            <person name="Prost S."/>
            <person name="Tunstall T."/>
            <person name="Ryder O.A."/>
            <person name="Dalen L."/>
            <person name="Bruford M.W."/>
        </authorList>
    </citation>
    <scope>NUCLEOTIDE SEQUENCE [LARGE SCALE GENOMIC DNA]</scope>
    <source>
        <strain evidence="1">SBR-YM</strain>
        <tissue evidence="1">Skin</tissue>
    </source>
</reference>
<dbReference type="InterPro" id="IPR012674">
    <property type="entry name" value="Calycin"/>
</dbReference>
<comment type="caution">
    <text evidence="1">The sequence shown here is derived from an EMBL/GenBank/DDBJ whole genome shotgun (WGS) entry which is preliminary data.</text>
</comment>
<gene>
    <name evidence="1" type="ORF">HPG69_013735</name>
</gene>
<proteinExistence type="predicted"/>
<dbReference type="EMBL" id="JACDTQ010000751">
    <property type="protein sequence ID" value="KAF5926430.1"/>
    <property type="molecule type" value="Genomic_DNA"/>
</dbReference>
<dbReference type="SUPFAM" id="SSF50814">
    <property type="entry name" value="Lipocalins"/>
    <property type="match status" value="1"/>
</dbReference>
<dbReference type="Gene3D" id="2.40.128.20">
    <property type="match status" value="1"/>
</dbReference>
<organism evidence="1 2">
    <name type="scientific">Diceros bicornis minor</name>
    <name type="common">South-central black rhinoceros</name>
    <dbReference type="NCBI Taxonomy" id="77932"/>
    <lineage>
        <taxon>Eukaryota</taxon>
        <taxon>Metazoa</taxon>
        <taxon>Chordata</taxon>
        <taxon>Craniata</taxon>
        <taxon>Vertebrata</taxon>
        <taxon>Euteleostomi</taxon>
        <taxon>Mammalia</taxon>
        <taxon>Eutheria</taxon>
        <taxon>Laurasiatheria</taxon>
        <taxon>Perissodactyla</taxon>
        <taxon>Rhinocerotidae</taxon>
        <taxon>Diceros</taxon>
    </lineage>
</organism>
<accession>A0A7J7FEJ1</accession>
<sequence>MNSNGTFKVNGLSFTRREEFEETTASSHKTKTTTTLDNDSLIQCQRFATGVTGDVLGLLTAMSRAPTLPRDVAPADPSVDLCQLAQRMTIPRSL</sequence>
<protein>
    <submittedName>
        <fullName evidence="1">Uncharacterized protein</fullName>
    </submittedName>
</protein>
<name>A0A7J7FEJ1_DICBM</name>
<evidence type="ECO:0000313" key="2">
    <source>
        <dbReference type="Proteomes" id="UP000551758"/>
    </source>
</evidence>
<dbReference type="AlphaFoldDB" id="A0A7J7FEJ1"/>
<dbReference type="Proteomes" id="UP000551758">
    <property type="component" value="Unassembled WGS sequence"/>
</dbReference>